<dbReference type="CDD" id="cd09095">
    <property type="entry name" value="INPP5c_INPP5E-like"/>
    <property type="match status" value="1"/>
</dbReference>
<evidence type="ECO:0000256" key="13">
    <source>
        <dbReference type="ARBA" id="ARBA00075837"/>
    </source>
</evidence>
<reference evidence="20" key="2">
    <citation type="submission" date="2014-03" db="EMBL/GenBank/DDBJ databases">
        <authorList>
            <person name="Genoscope - CEA"/>
        </authorList>
    </citation>
    <scope>NUCLEOTIDE SEQUENCE</scope>
</reference>
<feature type="region of interest" description="Disordered" evidence="17">
    <location>
        <begin position="1"/>
        <end position="157"/>
    </location>
</feature>
<organism evidence="20 21">
    <name type="scientific">Oncorhynchus mykiss</name>
    <name type="common">Rainbow trout</name>
    <name type="synonym">Salmo gairdneri</name>
    <dbReference type="NCBI Taxonomy" id="8022"/>
    <lineage>
        <taxon>Eukaryota</taxon>
        <taxon>Metazoa</taxon>
        <taxon>Chordata</taxon>
        <taxon>Craniata</taxon>
        <taxon>Vertebrata</taxon>
        <taxon>Euteleostomi</taxon>
        <taxon>Actinopterygii</taxon>
        <taxon>Neopterygii</taxon>
        <taxon>Teleostei</taxon>
        <taxon>Protacanthopterygii</taxon>
        <taxon>Salmoniformes</taxon>
        <taxon>Salmonidae</taxon>
        <taxon>Salmoninae</taxon>
        <taxon>Oncorhynchus</taxon>
    </lineage>
</organism>
<evidence type="ECO:0000256" key="10">
    <source>
        <dbReference type="ARBA" id="ARBA00052324"/>
    </source>
</evidence>
<evidence type="ECO:0000256" key="6">
    <source>
        <dbReference type="ARBA" id="ARBA00023098"/>
    </source>
</evidence>
<dbReference type="STRING" id="8022.A0A060Y4Y9"/>
<evidence type="ECO:0000256" key="17">
    <source>
        <dbReference type="SAM" id="MobiDB-lite"/>
    </source>
</evidence>
<dbReference type="GO" id="GO:0034485">
    <property type="term" value="F:phosphatidylinositol-3,4,5-trisphosphate 5-phosphatase activity"/>
    <property type="evidence" value="ECO:0007669"/>
    <property type="project" value="UniProtKB-EC"/>
</dbReference>
<evidence type="ECO:0000256" key="12">
    <source>
        <dbReference type="ARBA" id="ARBA00068933"/>
    </source>
</evidence>
<evidence type="ECO:0000256" key="5">
    <source>
        <dbReference type="ARBA" id="ARBA00022801"/>
    </source>
</evidence>
<evidence type="ECO:0000256" key="15">
    <source>
        <dbReference type="ARBA" id="ARBA00080252"/>
    </source>
</evidence>
<evidence type="ECO:0000256" key="1">
    <source>
        <dbReference type="ARBA" id="ARBA00004138"/>
    </source>
</evidence>
<comment type="catalytic activity">
    <reaction evidence="8">
        <text>a 1,2-diacyl-sn-glycero-3-phospho-(1D-myo-inositol-3,4,5-trisphosphate) + H2O = a 1,2-diacyl-sn-glycero-3-phospho-(1D-myo-inositol-3,4-bisphosphate) + phosphate</text>
        <dbReference type="Rhea" id="RHEA:25528"/>
        <dbReference type="ChEBI" id="CHEBI:15377"/>
        <dbReference type="ChEBI" id="CHEBI:43474"/>
        <dbReference type="ChEBI" id="CHEBI:57658"/>
        <dbReference type="ChEBI" id="CHEBI:57836"/>
        <dbReference type="EC" id="3.1.3.86"/>
    </reaction>
    <physiologicalReaction direction="left-to-right" evidence="8">
        <dbReference type="Rhea" id="RHEA:25529"/>
    </physiologicalReaction>
</comment>
<evidence type="ECO:0000256" key="8">
    <source>
        <dbReference type="ARBA" id="ARBA00023377"/>
    </source>
</evidence>
<keyword evidence="18" id="KW-1133">Transmembrane helix</keyword>
<dbReference type="Proteomes" id="UP000193380">
    <property type="component" value="Unassembled WGS sequence"/>
</dbReference>
<sequence>KVQPGMRMTENGEDSSPSQPDGVLPRGAPGGKDPGVSSDKRPVNPSTEDNKPTKLIDTLQFPQDVQDQSSKPSLYQPRPPLLPKPPALSKGGKSGSMEEVRSRRLKHSQESLTDPAETGSSTDSLKEDSTVTGGSIVGPLLTPTGPHDHHGDPVEQRGRPFKVRLSPLQPSGPLPALEQTLASESLRTANRIDRDCVDYGIVPGRAGPERLHLHRNLSDSRLLDNMVLDNTSVNSMKSTFSVLNPIRPRDVRNRSFLEGSVLGSGALLGAEELDRYFPERRVGIYIATWNMHGEKGLPNNLDDLLLPTDSEFAQDFYIIGVQEGCPDRREWEIRLQETLGPYYVMLYAASHGVLYLTVFVRRDLIWFCSEVEHATVTTRIMSQIKTKGAVGIGFTFFGTSFLFITSHFTSGDSRVYERILDYNKIVEALALPKVLPDTNPYRSTSSDVTTRFDEVFWFGDFNFRLSKDRVEVEALLNQNQGVDMGPLLHHDQLSKEMKDGSIFKGFQEALIQFLPTYKFDVGCDVYDTTSKQRTPSYTDRILFRNRQVGDIKVIKYTSCSMIKTSDHRPVIGMFQVKLRPGRDNIPLGAGQFDRSLYLEGIRRRITRELKKREATKDQGSSTICSIS</sequence>
<feature type="domain" description="Inositol polyphosphate-related phosphatase" evidence="19">
    <location>
        <begin position="280"/>
        <end position="582"/>
    </location>
</feature>
<protein>
    <recommendedName>
        <fullName evidence="12">Phosphatidylinositol polyphosphate 5-phosphatase type IV</fullName>
        <ecNumber evidence="4">3.1.3.36</ecNumber>
        <ecNumber evidence="3">3.1.3.86</ecNumber>
    </recommendedName>
    <alternativeName>
        <fullName evidence="15">72 kDa inositol polyphosphate 5-phosphatase</fullName>
    </alternativeName>
    <alternativeName>
        <fullName evidence="14">Inositol polyphosphate-5-phosphatase E</fullName>
    </alternativeName>
    <alternativeName>
        <fullName evidence="13">Phosphatidylinositol 4,5-bisphosphate 5-phosphatase</fullName>
    </alternativeName>
    <alternativeName>
        <fullName evidence="16">Phosphatidylinositol-3,4,5-trisphosphate 5-phosphatase</fullName>
    </alternativeName>
</protein>
<feature type="compositionally biased region" description="Polar residues" evidence="17">
    <location>
        <begin position="60"/>
        <end position="73"/>
    </location>
</feature>
<dbReference type="PANTHER" id="PTHR46625:SF1">
    <property type="entry name" value="PHOSPHATIDYLINOSITOL POLYPHOSPHATE 5-PHOSPHATASE TYPE IV"/>
    <property type="match status" value="1"/>
</dbReference>
<keyword evidence="5" id="KW-0378">Hydrolase</keyword>
<comment type="subcellular location">
    <subcellularLocation>
        <location evidence="1">Cell projection</location>
        <location evidence="1">Cilium</location>
    </subcellularLocation>
    <subcellularLocation>
        <location evidence="2">Golgi apparatus</location>
        <location evidence="2">Golgi stack membrane</location>
        <topology evidence="2">Peripheral membrane protein</topology>
        <orientation evidence="2">Cytoplasmic side</orientation>
    </subcellularLocation>
</comment>
<gene>
    <name evidence="20" type="ORF">GSONMT00040539001</name>
</gene>
<dbReference type="FunFam" id="3.60.10.10:FF:000039">
    <property type="entry name" value="72 kDa inositol polyphosphate 5-phosphatase"/>
    <property type="match status" value="1"/>
</dbReference>
<dbReference type="PANTHER" id="PTHR46625">
    <property type="entry name" value="72 KDA INOSITOL POLYPHOSPHATE 5-PHOSPHATASE"/>
    <property type="match status" value="1"/>
</dbReference>
<dbReference type="EC" id="3.1.3.36" evidence="4"/>
<keyword evidence="18" id="KW-0812">Transmembrane</keyword>
<dbReference type="InterPro" id="IPR042478">
    <property type="entry name" value="INPP5E"/>
</dbReference>
<dbReference type="GO" id="GO:0032580">
    <property type="term" value="C:Golgi cisterna membrane"/>
    <property type="evidence" value="ECO:0007669"/>
    <property type="project" value="UniProtKB-SubCell"/>
</dbReference>
<evidence type="ECO:0000256" key="11">
    <source>
        <dbReference type="ARBA" id="ARBA00061856"/>
    </source>
</evidence>
<comment type="catalytic activity">
    <reaction evidence="9">
        <text>a 1,2-diacyl-sn-glycero-3-phospho-(1D-myo-inositol-4,5-bisphosphate) + H2O = a 1,2-diacyl-sn-glycero-3-phospho-(1D-myo-inositol 4-phosphate) + phosphate</text>
        <dbReference type="Rhea" id="RHEA:22764"/>
        <dbReference type="ChEBI" id="CHEBI:15377"/>
        <dbReference type="ChEBI" id="CHEBI:43474"/>
        <dbReference type="ChEBI" id="CHEBI:58178"/>
        <dbReference type="ChEBI" id="CHEBI:58456"/>
        <dbReference type="EC" id="3.1.3.36"/>
    </reaction>
    <physiologicalReaction direction="left-to-right" evidence="9">
        <dbReference type="Rhea" id="RHEA:22765"/>
    </physiologicalReaction>
</comment>
<evidence type="ECO:0000313" key="20">
    <source>
        <dbReference type="EMBL" id="CDQ84215.1"/>
    </source>
</evidence>
<accession>A0A060Y4Y9</accession>
<feature type="compositionally biased region" description="Pro residues" evidence="17">
    <location>
        <begin position="77"/>
        <end position="86"/>
    </location>
</feature>
<feature type="compositionally biased region" description="Basic and acidic residues" evidence="17">
    <location>
        <begin position="146"/>
        <end position="157"/>
    </location>
</feature>
<dbReference type="EC" id="3.1.3.86" evidence="3"/>
<keyword evidence="7" id="KW-0966">Cell projection</keyword>
<dbReference type="Gene3D" id="3.60.10.10">
    <property type="entry name" value="Endonuclease/exonuclease/phosphatase"/>
    <property type="match status" value="1"/>
</dbReference>
<name>A0A060Y4Y9_ONCMY</name>
<dbReference type="EMBL" id="FR906359">
    <property type="protein sequence ID" value="CDQ84215.1"/>
    <property type="molecule type" value="Genomic_DNA"/>
</dbReference>
<proteinExistence type="predicted"/>
<dbReference type="GO" id="GO:0046856">
    <property type="term" value="P:phosphatidylinositol dephosphorylation"/>
    <property type="evidence" value="ECO:0007669"/>
    <property type="project" value="InterPro"/>
</dbReference>
<dbReference type="Pfam" id="PF22669">
    <property type="entry name" value="Exo_endo_phos2"/>
    <property type="match status" value="1"/>
</dbReference>
<reference evidence="20" key="1">
    <citation type="journal article" date="2014" name="Nat. Commun.">
        <title>The rainbow trout genome provides novel insights into evolution after whole-genome duplication in vertebrates.</title>
        <authorList>
            <person name="Berthelot C."/>
            <person name="Brunet F."/>
            <person name="Chalopin D."/>
            <person name="Juanchich A."/>
            <person name="Bernard M."/>
            <person name="Noel B."/>
            <person name="Bento P."/>
            <person name="Da Silva C."/>
            <person name="Labadie K."/>
            <person name="Alberti A."/>
            <person name="Aury J.M."/>
            <person name="Louis A."/>
            <person name="Dehais P."/>
            <person name="Bardou P."/>
            <person name="Montfort J."/>
            <person name="Klopp C."/>
            <person name="Cabau C."/>
            <person name="Gaspin C."/>
            <person name="Thorgaard G.H."/>
            <person name="Boussaha M."/>
            <person name="Quillet E."/>
            <person name="Guyomard R."/>
            <person name="Galiana D."/>
            <person name="Bobe J."/>
            <person name="Volff J.N."/>
            <person name="Genet C."/>
            <person name="Wincker P."/>
            <person name="Jaillon O."/>
            <person name="Roest Crollius H."/>
            <person name="Guiguen Y."/>
        </authorList>
    </citation>
    <scope>NUCLEOTIDE SEQUENCE [LARGE SCALE GENOMIC DNA]</scope>
</reference>
<feature type="transmembrane region" description="Helical" evidence="18">
    <location>
        <begin position="342"/>
        <end position="360"/>
    </location>
</feature>
<evidence type="ECO:0000256" key="14">
    <source>
        <dbReference type="ARBA" id="ARBA00079915"/>
    </source>
</evidence>
<feature type="non-terminal residue" evidence="20">
    <location>
        <position position="1"/>
    </location>
</feature>
<dbReference type="SMART" id="SM00128">
    <property type="entry name" value="IPPc"/>
    <property type="match status" value="1"/>
</dbReference>
<feature type="transmembrane region" description="Helical" evidence="18">
    <location>
        <begin position="389"/>
        <end position="408"/>
    </location>
</feature>
<comment type="catalytic activity">
    <reaction evidence="10">
        <text>a 1,2-diacyl-sn-glycero-3-phospho-(1D-myo-inositol-3,5-bisphosphate) + H2O = a 1,2-diacyl-sn-glycero-3-phospho-(1D-myo-inositol-3-phosphate) + phosphate</text>
        <dbReference type="Rhea" id="RHEA:32955"/>
        <dbReference type="ChEBI" id="CHEBI:15377"/>
        <dbReference type="ChEBI" id="CHEBI:43474"/>
        <dbReference type="ChEBI" id="CHEBI:57923"/>
        <dbReference type="ChEBI" id="CHEBI:58088"/>
    </reaction>
    <physiologicalReaction direction="left-to-right" evidence="10">
        <dbReference type="Rhea" id="RHEA:32956"/>
    </physiologicalReaction>
</comment>
<evidence type="ECO:0000256" key="4">
    <source>
        <dbReference type="ARBA" id="ARBA00013044"/>
    </source>
</evidence>
<dbReference type="GO" id="GO:0005634">
    <property type="term" value="C:nucleus"/>
    <property type="evidence" value="ECO:0007669"/>
    <property type="project" value="TreeGrafter"/>
</dbReference>
<keyword evidence="18" id="KW-0472">Membrane</keyword>
<evidence type="ECO:0000256" key="3">
    <source>
        <dbReference type="ARBA" id="ARBA00012981"/>
    </source>
</evidence>
<feature type="compositionally biased region" description="Basic and acidic residues" evidence="17">
    <location>
        <begin position="38"/>
        <end position="54"/>
    </location>
</feature>
<dbReference type="PaxDb" id="8022-A0A060Y4Y9"/>
<dbReference type="GO" id="GO:0004439">
    <property type="term" value="F:phosphatidylinositol-4,5-bisphosphate 5-phosphatase activity"/>
    <property type="evidence" value="ECO:0007669"/>
    <property type="project" value="UniProtKB-EC"/>
</dbReference>
<dbReference type="AlphaFoldDB" id="A0A060Y4Y9"/>
<dbReference type="GO" id="GO:0004445">
    <property type="term" value="F:inositol-polyphosphate 5-phosphatase activity"/>
    <property type="evidence" value="ECO:0007669"/>
    <property type="project" value="InterPro"/>
</dbReference>
<dbReference type="SUPFAM" id="SSF56219">
    <property type="entry name" value="DNase I-like"/>
    <property type="match status" value="1"/>
</dbReference>
<dbReference type="GO" id="GO:0005930">
    <property type="term" value="C:axoneme"/>
    <property type="evidence" value="ECO:0007669"/>
    <property type="project" value="TreeGrafter"/>
</dbReference>
<evidence type="ECO:0000256" key="18">
    <source>
        <dbReference type="SAM" id="Phobius"/>
    </source>
</evidence>
<evidence type="ECO:0000256" key="9">
    <source>
        <dbReference type="ARBA" id="ARBA00050516"/>
    </source>
</evidence>
<evidence type="ECO:0000259" key="19">
    <source>
        <dbReference type="SMART" id="SM00128"/>
    </source>
</evidence>
<evidence type="ECO:0000256" key="2">
    <source>
        <dbReference type="ARBA" id="ARBA00004344"/>
    </source>
</evidence>
<comment type="subunit">
    <text evidence="11">Interacts (when prenylated) with PDE6D; this is important for normal location in cilia.</text>
</comment>
<evidence type="ECO:0000256" key="16">
    <source>
        <dbReference type="ARBA" id="ARBA00083336"/>
    </source>
</evidence>
<dbReference type="InterPro" id="IPR000300">
    <property type="entry name" value="IPPc"/>
</dbReference>
<evidence type="ECO:0000313" key="21">
    <source>
        <dbReference type="Proteomes" id="UP000193380"/>
    </source>
</evidence>
<dbReference type="InterPro" id="IPR036691">
    <property type="entry name" value="Endo/exonu/phosph_ase_sf"/>
</dbReference>
<evidence type="ECO:0000256" key="7">
    <source>
        <dbReference type="ARBA" id="ARBA00023273"/>
    </source>
</evidence>
<keyword evidence="6" id="KW-0443">Lipid metabolism</keyword>